<dbReference type="AlphaFoldDB" id="A0A9W6J7H8"/>
<dbReference type="Pfam" id="PF13670">
    <property type="entry name" value="PepSY_2"/>
    <property type="match status" value="1"/>
</dbReference>
<comment type="caution">
    <text evidence="3">The sequence shown here is derived from an EMBL/GenBank/DDBJ whole genome shotgun (WGS) entry which is preliminary data.</text>
</comment>
<evidence type="ECO:0000313" key="3">
    <source>
        <dbReference type="EMBL" id="GLK70799.1"/>
    </source>
</evidence>
<dbReference type="RefSeq" id="WP_271188597.1">
    <property type="nucleotide sequence ID" value="NZ_BSFJ01000004.1"/>
</dbReference>
<feature type="region of interest" description="Disordered" evidence="1">
    <location>
        <begin position="1"/>
        <end position="33"/>
    </location>
</feature>
<gene>
    <name evidence="3" type="ORF">GCM10017643_09140</name>
</gene>
<feature type="compositionally biased region" description="Gly residues" evidence="1">
    <location>
        <begin position="1"/>
        <end position="10"/>
    </location>
</feature>
<dbReference type="Proteomes" id="UP001143370">
    <property type="component" value="Unassembled WGS sequence"/>
</dbReference>
<reference evidence="3" key="2">
    <citation type="submission" date="2023-01" db="EMBL/GenBank/DDBJ databases">
        <authorList>
            <person name="Sun Q."/>
            <person name="Evtushenko L."/>
        </authorList>
    </citation>
    <scope>NUCLEOTIDE SEQUENCE</scope>
    <source>
        <strain evidence="3">VKM B-2484</strain>
    </source>
</reference>
<proteinExistence type="predicted"/>
<dbReference type="EMBL" id="BSFJ01000004">
    <property type="protein sequence ID" value="GLK70799.1"/>
    <property type="molecule type" value="Genomic_DNA"/>
</dbReference>
<feature type="domain" description="PepSY" evidence="2">
    <location>
        <begin position="68"/>
        <end position="145"/>
    </location>
</feature>
<keyword evidence="4" id="KW-1185">Reference proteome</keyword>
<sequence>MAGTDGGAKGLGACPRLRQQHSTDEGTNRAATDCPRARADPMAAQADRVASGVTTALQEFPMTSPTRFLAIAILPLFAFAATPAPAQTPTIGIEEATRIAHDNGMATIAEIEMDDGKWEVEGANAAGRKVGMNIDPTSGKVLKTESD</sequence>
<organism evidence="3 4">
    <name type="scientific">Ancylobacter dichloromethanicus</name>
    <dbReference type="NCBI Taxonomy" id="518825"/>
    <lineage>
        <taxon>Bacteria</taxon>
        <taxon>Pseudomonadati</taxon>
        <taxon>Pseudomonadota</taxon>
        <taxon>Alphaproteobacteria</taxon>
        <taxon>Hyphomicrobiales</taxon>
        <taxon>Xanthobacteraceae</taxon>
        <taxon>Ancylobacter</taxon>
    </lineage>
</organism>
<evidence type="ECO:0000256" key="1">
    <source>
        <dbReference type="SAM" id="MobiDB-lite"/>
    </source>
</evidence>
<accession>A0A9W6J7H8</accession>
<reference evidence="3" key="1">
    <citation type="journal article" date="2014" name="Int. J. Syst. Evol. Microbiol.">
        <title>Complete genome sequence of Corynebacterium casei LMG S-19264T (=DSM 44701T), isolated from a smear-ripened cheese.</title>
        <authorList>
            <consortium name="US DOE Joint Genome Institute (JGI-PGF)"/>
            <person name="Walter F."/>
            <person name="Albersmeier A."/>
            <person name="Kalinowski J."/>
            <person name="Ruckert C."/>
        </authorList>
    </citation>
    <scope>NUCLEOTIDE SEQUENCE</scope>
    <source>
        <strain evidence="3">VKM B-2484</strain>
    </source>
</reference>
<evidence type="ECO:0000259" key="2">
    <source>
        <dbReference type="Pfam" id="PF13670"/>
    </source>
</evidence>
<evidence type="ECO:0000313" key="4">
    <source>
        <dbReference type="Proteomes" id="UP001143370"/>
    </source>
</evidence>
<name>A0A9W6J7H8_9HYPH</name>
<dbReference type="Gene3D" id="3.10.450.40">
    <property type="match status" value="1"/>
</dbReference>
<dbReference type="InterPro" id="IPR025711">
    <property type="entry name" value="PepSY"/>
</dbReference>
<protein>
    <recommendedName>
        <fullName evidence="2">PepSY domain-containing protein</fullName>
    </recommendedName>
</protein>